<gene>
    <name evidence="1" type="ORF">BSAL_29655</name>
</gene>
<dbReference type="VEuPathDB" id="TriTrypDB:BSAL_29655"/>
<protein>
    <submittedName>
        <fullName evidence="1">Uncharacterized protein</fullName>
    </submittedName>
</protein>
<evidence type="ECO:0000313" key="1">
    <source>
        <dbReference type="EMBL" id="CUG90996.1"/>
    </source>
</evidence>
<dbReference type="AlphaFoldDB" id="A0A0S4JHM7"/>
<dbReference type="Proteomes" id="UP000051952">
    <property type="component" value="Unassembled WGS sequence"/>
</dbReference>
<proteinExistence type="predicted"/>
<accession>A0A0S4JHM7</accession>
<organism evidence="1 2">
    <name type="scientific">Bodo saltans</name>
    <name type="common">Flagellated protozoan</name>
    <dbReference type="NCBI Taxonomy" id="75058"/>
    <lineage>
        <taxon>Eukaryota</taxon>
        <taxon>Discoba</taxon>
        <taxon>Euglenozoa</taxon>
        <taxon>Kinetoplastea</taxon>
        <taxon>Metakinetoplastina</taxon>
        <taxon>Eubodonida</taxon>
        <taxon>Bodonidae</taxon>
        <taxon>Bodo</taxon>
    </lineage>
</organism>
<sequence>MRVNRKFLNSAKMWIPTQCTLSRHQRLLCWRSMAAISAMKTVPACMLRVQALHSSTRVLLAPHVIAPAESTATTAGGNSPCTLQAEKEALKTEIAKLTLEQRAWAAARANKPCPKHYNRKKYAELRHSIHERANARFSPAKHFR</sequence>
<dbReference type="EMBL" id="CYKH01001882">
    <property type="protein sequence ID" value="CUG90996.1"/>
    <property type="molecule type" value="Genomic_DNA"/>
</dbReference>
<keyword evidence="2" id="KW-1185">Reference proteome</keyword>
<evidence type="ECO:0000313" key="2">
    <source>
        <dbReference type="Proteomes" id="UP000051952"/>
    </source>
</evidence>
<reference evidence="2" key="1">
    <citation type="submission" date="2015-09" db="EMBL/GenBank/DDBJ databases">
        <authorList>
            <consortium name="Pathogen Informatics"/>
        </authorList>
    </citation>
    <scope>NUCLEOTIDE SEQUENCE [LARGE SCALE GENOMIC DNA]</scope>
    <source>
        <strain evidence="2">Lake Konstanz</strain>
    </source>
</reference>
<name>A0A0S4JHM7_BODSA</name>